<dbReference type="AlphaFoldDB" id="A0A401RL87"/>
<name>A0A401RL87_CHIPU</name>
<sequence length="83" mass="9237">MQKPRYVCRLPRRGPTLLSPYAGRVADGMGPLASSVHLSLALEPICTQFREQWTLNTLKFYSPDSGLCRHAQSVAHERPGNIS</sequence>
<reference evidence="1 2" key="1">
    <citation type="journal article" date="2018" name="Nat. Ecol. Evol.">
        <title>Shark genomes provide insights into elasmobranch evolution and the origin of vertebrates.</title>
        <authorList>
            <person name="Hara Y"/>
            <person name="Yamaguchi K"/>
            <person name="Onimaru K"/>
            <person name="Kadota M"/>
            <person name="Koyanagi M"/>
            <person name="Keeley SD"/>
            <person name="Tatsumi K"/>
            <person name="Tanaka K"/>
            <person name="Motone F"/>
            <person name="Kageyama Y"/>
            <person name="Nozu R"/>
            <person name="Adachi N"/>
            <person name="Nishimura O"/>
            <person name="Nakagawa R"/>
            <person name="Tanegashima C"/>
            <person name="Kiyatake I"/>
            <person name="Matsumoto R"/>
            <person name="Murakumo K"/>
            <person name="Nishida K"/>
            <person name="Terakita A"/>
            <person name="Kuratani S"/>
            <person name="Sato K"/>
            <person name="Hyodo S Kuraku.S."/>
        </authorList>
    </citation>
    <scope>NUCLEOTIDE SEQUENCE [LARGE SCALE GENOMIC DNA]</scope>
</reference>
<accession>A0A401RL87</accession>
<comment type="caution">
    <text evidence="1">The sequence shown here is derived from an EMBL/GenBank/DDBJ whole genome shotgun (WGS) entry which is preliminary data.</text>
</comment>
<keyword evidence="2" id="KW-1185">Reference proteome</keyword>
<evidence type="ECO:0000313" key="2">
    <source>
        <dbReference type="Proteomes" id="UP000287033"/>
    </source>
</evidence>
<gene>
    <name evidence="1" type="ORF">chiPu_0020910</name>
</gene>
<proteinExistence type="predicted"/>
<protein>
    <submittedName>
        <fullName evidence="1">Uncharacterized protein</fullName>
    </submittedName>
</protein>
<dbReference type="Proteomes" id="UP000287033">
    <property type="component" value="Unassembled WGS sequence"/>
</dbReference>
<organism evidence="1 2">
    <name type="scientific">Chiloscyllium punctatum</name>
    <name type="common">Brownbanded bambooshark</name>
    <name type="synonym">Hemiscyllium punctatum</name>
    <dbReference type="NCBI Taxonomy" id="137246"/>
    <lineage>
        <taxon>Eukaryota</taxon>
        <taxon>Metazoa</taxon>
        <taxon>Chordata</taxon>
        <taxon>Craniata</taxon>
        <taxon>Vertebrata</taxon>
        <taxon>Chondrichthyes</taxon>
        <taxon>Elasmobranchii</taxon>
        <taxon>Galeomorphii</taxon>
        <taxon>Galeoidea</taxon>
        <taxon>Orectolobiformes</taxon>
        <taxon>Hemiscylliidae</taxon>
        <taxon>Chiloscyllium</taxon>
    </lineage>
</organism>
<evidence type="ECO:0000313" key="1">
    <source>
        <dbReference type="EMBL" id="GCC18854.1"/>
    </source>
</evidence>
<dbReference type="EMBL" id="BEZZ01003087">
    <property type="protein sequence ID" value="GCC18854.1"/>
    <property type="molecule type" value="Genomic_DNA"/>
</dbReference>